<dbReference type="EMBL" id="FOHX01000003">
    <property type="protein sequence ID" value="SET51723.1"/>
    <property type="molecule type" value="Genomic_DNA"/>
</dbReference>
<protein>
    <submittedName>
        <fullName evidence="1">Uncharacterized protein</fullName>
    </submittedName>
</protein>
<evidence type="ECO:0000313" key="1">
    <source>
        <dbReference type="EMBL" id="SET51723.1"/>
    </source>
</evidence>
<reference evidence="1 2" key="1">
    <citation type="submission" date="2016-10" db="EMBL/GenBank/DDBJ databases">
        <authorList>
            <person name="de Groot N.N."/>
        </authorList>
    </citation>
    <scope>NUCLEOTIDE SEQUENCE [LARGE SCALE GENOMIC DNA]</scope>
    <source>
        <strain evidence="1 2">CGMCC 4.5598</strain>
    </source>
</reference>
<organism evidence="1 2">
    <name type="scientific">Nonomuraea wenchangensis</name>
    <dbReference type="NCBI Taxonomy" id="568860"/>
    <lineage>
        <taxon>Bacteria</taxon>
        <taxon>Bacillati</taxon>
        <taxon>Actinomycetota</taxon>
        <taxon>Actinomycetes</taxon>
        <taxon>Streptosporangiales</taxon>
        <taxon>Streptosporangiaceae</taxon>
        <taxon>Nonomuraea</taxon>
    </lineage>
</organism>
<dbReference type="OrthoDB" id="4774204at2"/>
<dbReference type="RefSeq" id="WP_091079562.1">
    <property type="nucleotide sequence ID" value="NZ_FOHX01000003.1"/>
</dbReference>
<gene>
    <name evidence="1" type="ORF">SAMN05421811_103285</name>
</gene>
<name>A0A1I0F3W4_9ACTN</name>
<evidence type="ECO:0000313" key="2">
    <source>
        <dbReference type="Proteomes" id="UP000199361"/>
    </source>
</evidence>
<dbReference type="AlphaFoldDB" id="A0A1I0F3W4"/>
<dbReference type="STRING" id="568860.SAMN05421811_103285"/>
<sequence>MSSPRNTSKTDPLLLLADAMGPGGPSASIERMEAQGQREIVNSTVLPSRLNYGTEDELTALGFKLGDKVAGDPLFRHAELPTGWKREGSDHAMWSYLVDELGRRRVSVFYKAAFYDRDAFLNVNTVYGYIGECISEKRTPVLDEVWATRKAVHAAAVGQIAQCAKYLGMYDDRDDEYGRERAAELRSEIAAAQALIDSLTAQDGAA</sequence>
<keyword evidence="2" id="KW-1185">Reference proteome</keyword>
<proteinExistence type="predicted"/>
<accession>A0A1I0F3W4</accession>
<dbReference type="Proteomes" id="UP000199361">
    <property type="component" value="Unassembled WGS sequence"/>
</dbReference>